<dbReference type="InterPro" id="IPR029018">
    <property type="entry name" value="Hex-like_dom2"/>
</dbReference>
<dbReference type="Proteomes" id="UP001172737">
    <property type="component" value="Unassembled WGS sequence"/>
</dbReference>
<feature type="region of interest" description="Disordered" evidence="2">
    <location>
        <begin position="1179"/>
        <end position="1198"/>
    </location>
</feature>
<name>A0AAW7M0Z9_9MICO</name>
<evidence type="ECO:0000256" key="2">
    <source>
        <dbReference type="SAM" id="MobiDB-lite"/>
    </source>
</evidence>
<dbReference type="SUPFAM" id="SSF55545">
    <property type="entry name" value="beta-N-acetylhexosaminidase-like domain"/>
    <property type="match status" value="1"/>
</dbReference>
<dbReference type="EMBL" id="JAUHPX010000001">
    <property type="protein sequence ID" value="MDN4486929.1"/>
    <property type="molecule type" value="Genomic_DNA"/>
</dbReference>
<dbReference type="Pfam" id="PF17829">
    <property type="entry name" value="GH115_C"/>
    <property type="match status" value="1"/>
</dbReference>
<dbReference type="RefSeq" id="WP_301120515.1">
    <property type="nucleotide sequence ID" value="NZ_JAUHPX010000001.1"/>
</dbReference>
<evidence type="ECO:0000256" key="1">
    <source>
        <dbReference type="ARBA" id="ARBA00022801"/>
    </source>
</evidence>
<dbReference type="AlphaFoldDB" id="A0AAW7M0Z9"/>
<protein>
    <submittedName>
        <fullName evidence="4">Glycosyl hydrolase 115 family protein</fullName>
    </submittedName>
</protein>
<dbReference type="GO" id="GO:0005975">
    <property type="term" value="P:carbohydrate metabolic process"/>
    <property type="evidence" value="ECO:0007669"/>
    <property type="project" value="UniProtKB-ARBA"/>
</dbReference>
<comment type="caution">
    <text evidence="4">The sequence shown here is derived from an EMBL/GenBank/DDBJ whole genome shotgun (WGS) entry which is preliminary data.</text>
</comment>
<dbReference type="Gene3D" id="1.20.58.2150">
    <property type="match status" value="1"/>
</dbReference>
<dbReference type="InterPro" id="IPR041437">
    <property type="entry name" value="GH115_C"/>
</dbReference>
<dbReference type="Pfam" id="PF15979">
    <property type="entry name" value="Glyco_hydro_115"/>
    <property type="match status" value="1"/>
</dbReference>
<organism evidence="4 5">
    <name type="scientific">Demequina lignilytica</name>
    <dbReference type="NCBI Taxonomy" id="3051663"/>
    <lineage>
        <taxon>Bacteria</taxon>
        <taxon>Bacillati</taxon>
        <taxon>Actinomycetota</taxon>
        <taxon>Actinomycetes</taxon>
        <taxon>Micrococcales</taxon>
        <taxon>Demequinaceae</taxon>
        <taxon>Demequina</taxon>
    </lineage>
</organism>
<keyword evidence="5" id="KW-1185">Reference proteome</keyword>
<dbReference type="Gene3D" id="2.60.120.1620">
    <property type="match status" value="2"/>
</dbReference>
<dbReference type="Gene3D" id="3.20.20.520">
    <property type="entry name" value="Glycosyl hydrolase family 115"/>
    <property type="match status" value="1"/>
</dbReference>
<keyword evidence="1 4" id="KW-0378">Hydrolase</keyword>
<accession>A0AAW7M0Z9</accession>
<dbReference type="InterPro" id="IPR042301">
    <property type="entry name" value="GH115_sf"/>
</dbReference>
<evidence type="ECO:0000259" key="3">
    <source>
        <dbReference type="Pfam" id="PF17829"/>
    </source>
</evidence>
<dbReference type="GO" id="GO:0016787">
    <property type="term" value="F:hydrolase activity"/>
    <property type="evidence" value="ECO:0007669"/>
    <property type="project" value="UniProtKB-KW"/>
</dbReference>
<reference evidence="4" key="1">
    <citation type="submission" date="2023-06" db="EMBL/GenBank/DDBJ databases">
        <title>Sysu t00039.</title>
        <authorList>
            <person name="Gao L."/>
            <person name="Fang B.-Z."/>
            <person name="Li W.-J."/>
        </authorList>
    </citation>
    <scope>NUCLEOTIDE SEQUENCE</scope>
    <source>
        <strain evidence="4">SYSU T00039</strain>
    </source>
</reference>
<gene>
    <name evidence="4" type="ORF">QQX10_01975</name>
</gene>
<dbReference type="InterPro" id="IPR031924">
    <property type="entry name" value="GH115"/>
</dbReference>
<dbReference type="PANTHER" id="PTHR37842:SF2">
    <property type="entry name" value="GYLCOSYL HYDROLASE 115 C-TERMINAL DOMAIN-CONTAINING PROTEIN"/>
    <property type="match status" value="1"/>
</dbReference>
<evidence type="ECO:0000313" key="5">
    <source>
        <dbReference type="Proteomes" id="UP001172737"/>
    </source>
</evidence>
<feature type="domain" description="Gylcosyl hydrolase 115 C-terminal" evidence="3">
    <location>
        <begin position="760"/>
        <end position="921"/>
    </location>
</feature>
<sequence>MSYVGPSDPIELASRGALTTIALDAREDGAVARAVAHLAGDLADACGARTSITAEVDRARIVVGTLGSPAGALAESLGIDLDPLRDGDRPAWEAYLIHAIDDRLFILGSDRRGAIFGIYDLCRAAGVSPWRWFADVPVRTSDRLSVSPGRLVADRPSVKYRGIFINDEEELETWARTHTADGTIGPELYEKVFELLLRLRANHIWPAMHVNHFNGDPRSGRLAEDMGIVIGTSHCDMLTRSNQNEWAPWLAERGEDVEYDYSIPGSNREALRDYWRGGIEQNRDYEIAWTVGMRGIHDSGFVTAAIDADESLSPAQKADAKRDLLASVMRDQLGLLDQVVGPDTSGNRLTTFVPYKEVLGLYDAGLPLPDDVTVIWADDNFGYVRRFPTPAEAARGGGNGLYYHSSYWSQPPRSYLFISSTPLAHMKHELRKAWDHGIRTLWVNNVGAIKPLEQDLEFFVQYAWEVGRESTTADVDDFTAGWVDGMFSGGHGTEVADLLRTYAQVTNVRKVEHLTNRAFDQTSYGDEAARRLATLRDLYDRVNTVLESLPPAEQDAFFELVAMKVHASYLSAGQFAYADRSLLAYDQGKRVAADRYLEISRAFEDNRRAMIAHYNTVMADGRWDGILTPEQFAPPTTALLPAARPALALGASGLGVTVWGQDASAVARRLTLSPHSPHTMWIEVFPTGGDAIEVTIESDPWIEVERPGGPVAVEQRLAVRLLDSADHPRSGRIVVTGAGESITVDVTAEAAVAATPGSRIEADGALALLADEPSIIEAATQSSWFTVPGVGRDQNALLAVSGDPRDDAGGGARAGFRIHLRTPGAHLLELHRFPTLDSTGRIRLGVAADDRPAVVVESDTTDEKRGTWWDVVVENVEKLTLRLPFLDAGEHTLWLEAIDRHVALSKLVIYTDERRPSALGPLAALALGASPAGPDPDPAAVDLDGIERTRADRYRVDLDALEPPAAVFAPADFWSDDTTFKVPPRAAQPRAAAAARRDPRRKDLVGAMPRGPVAQLSSGAFAVEAEWALRNDAHAYITASLDSPVVAWRHTHAETAGRTGLAMHVDQPRRRWVDPTRAPGLHYSLDVSTPGEFHVWALVKYDSHADDGLFLAVDGTPQPLEEQSAQGAMYTFGTQQVWVWAHVSTLALAAGPRTLSVLAHEAGLRVDRLYLTLGDERPPLDAEWPQPASPVHHLEGES</sequence>
<proteinExistence type="predicted"/>
<dbReference type="PANTHER" id="PTHR37842">
    <property type="match status" value="1"/>
</dbReference>
<dbReference type="Gene3D" id="3.30.379.10">
    <property type="entry name" value="Chitobiase/beta-hexosaminidase domain 2-like"/>
    <property type="match status" value="1"/>
</dbReference>
<evidence type="ECO:0000313" key="4">
    <source>
        <dbReference type="EMBL" id="MDN4486929.1"/>
    </source>
</evidence>